<feature type="domain" description="SWIM-type" evidence="3">
    <location>
        <begin position="68"/>
        <end position="101"/>
    </location>
</feature>
<evidence type="ECO:0000256" key="1">
    <source>
        <dbReference type="PROSITE-ProRule" id="PRU00325"/>
    </source>
</evidence>
<reference evidence="4 5" key="1">
    <citation type="submission" date="2021-12" db="EMBL/GenBank/DDBJ databases">
        <title>Genome sequence of Kibdelosporangium philippinense ATCC 49844.</title>
        <authorList>
            <person name="Fedorov E.A."/>
            <person name="Omeragic M."/>
            <person name="Shalygina K.F."/>
            <person name="Maclea K.S."/>
        </authorList>
    </citation>
    <scope>NUCLEOTIDE SEQUENCE [LARGE SCALE GENOMIC DNA]</scope>
    <source>
        <strain evidence="4 5">ATCC 49844</strain>
    </source>
</reference>
<gene>
    <name evidence="4" type="ORF">LWC34_19215</name>
</gene>
<evidence type="ECO:0000256" key="2">
    <source>
        <dbReference type="SAM" id="MobiDB-lite"/>
    </source>
</evidence>
<proteinExistence type="predicted"/>
<evidence type="ECO:0000259" key="3">
    <source>
        <dbReference type="PROSITE" id="PS50966"/>
    </source>
</evidence>
<dbReference type="PROSITE" id="PS50966">
    <property type="entry name" value="ZF_SWIM"/>
    <property type="match status" value="1"/>
</dbReference>
<dbReference type="Proteomes" id="UP001521150">
    <property type="component" value="Unassembled WGS sequence"/>
</dbReference>
<keyword evidence="5" id="KW-1185">Reference proteome</keyword>
<dbReference type="RefSeq" id="WP_233726558.1">
    <property type="nucleotide sequence ID" value="NZ_JAJVCN010000002.1"/>
</dbReference>
<keyword evidence="1" id="KW-0479">Metal-binding</keyword>
<keyword evidence="1" id="KW-0862">Zinc</keyword>
<protein>
    <submittedName>
        <fullName evidence="4">SWIM zinc finger domain-containing protein</fullName>
    </submittedName>
</protein>
<dbReference type="EMBL" id="JAJVCN010000002">
    <property type="protein sequence ID" value="MCE7004940.1"/>
    <property type="molecule type" value="Genomic_DNA"/>
</dbReference>
<organism evidence="4 5">
    <name type="scientific">Kibdelosporangium philippinense</name>
    <dbReference type="NCBI Taxonomy" id="211113"/>
    <lineage>
        <taxon>Bacteria</taxon>
        <taxon>Bacillati</taxon>
        <taxon>Actinomycetota</taxon>
        <taxon>Actinomycetes</taxon>
        <taxon>Pseudonocardiales</taxon>
        <taxon>Pseudonocardiaceae</taxon>
        <taxon>Kibdelosporangium</taxon>
    </lineage>
</organism>
<feature type="region of interest" description="Disordered" evidence="2">
    <location>
        <begin position="123"/>
        <end position="144"/>
    </location>
</feature>
<evidence type="ECO:0000313" key="4">
    <source>
        <dbReference type="EMBL" id="MCE7004940.1"/>
    </source>
</evidence>
<keyword evidence="1" id="KW-0863">Zinc-finger</keyword>
<dbReference type="Pfam" id="PF04434">
    <property type="entry name" value="SWIM"/>
    <property type="match status" value="1"/>
</dbReference>
<accession>A0ABS8ZAV6</accession>
<dbReference type="InterPro" id="IPR007527">
    <property type="entry name" value="Znf_SWIM"/>
</dbReference>
<evidence type="ECO:0000313" key="5">
    <source>
        <dbReference type="Proteomes" id="UP001521150"/>
    </source>
</evidence>
<comment type="caution">
    <text evidence="4">The sequence shown here is derived from an EMBL/GenBank/DDBJ whole genome shotgun (WGS) entry which is preliminary data.</text>
</comment>
<sequence>MPLKSHPEIEEDFGGSCGMDVDAVLAMAPDKQVAGSAARLAAPGNWSELGHDEHALWGLCKGSGKKPYQVCVDLSDRATTCSCPSRKFPCKHAVAVQVMHARGGAPSATPPEWVSEWQHRREVRKTPKPLDDSPEAVERRAAQRAKTVEARDLAVQGGVAGLREWLADVARRGVAELAGRDRAWWESIMRRMVDAQAPGLANALEGLASVVFSGGQHWAERAADRLGSLHLLATLAANPPPELNDVIRMRLGYTVTEQEVRDKPGWHDSWVVLLRKDEDDGRVRTTRQWVWGRSRREWVTVVRHAAGGAIPGPALPMGEFTGDLHPYPAGAPRRMAVGDRDPSTAAQPIDVSATWTDALASLEPLLRQDPWQRLHPLTCKQIRLAEGLYAVDVDGRALPVVDDLAADRALAIHGGQAFDAIGLWDGWSFRLGAVAEPGGAPEVVA</sequence>
<name>A0ABS8ZAV6_9PSEU</name>